<organism evidence="1 2">
    <name type="scientific">Streptococcus macedonicus</name>
    <name type="common">Streptococcus gallolyticus macedonicus</name>
    <dbReference type="NCBI Taxonomy" id="59310"/>
    <lineage>
        <taxon>Bacteria</taxon>
        <taxon>Bacillati</taxon>
        <taxon>Bacillota</taxon>
        <taxon>Bacilli</taxon>
        <taxon>Lactobacillales</taxon>
        <taxon>Streptococcaceae</taxon>
        <taxon>Streptococcus</taxon>
    </lineage>
</organism>
<protein>
    <submittedName>
        <fullName evidence="1">Uncharacterized protein</fullName>
    </submittedName>
</protein>
<evidence type="ECO:0000313" key="2">
    <source>
        <dbReference type="Proteomes" id="UP000235073"/>
    </source>
</evidence>
<dbReference type="EMBL" id="PKIB01000002">
    <property type="protein sequence ID" value="PLA54454.1"/>
    <property type="molecule type" value="Genomic_DNA"/>
</dbReference>
<gene>
    <name evidence="1" type="ORF">CYK21_04315</name>
</gene>
<reference evidence="1 2" key="1">
    <citation type="submission" date="2017-12" db="EMBL/GenBank/DDBJ databases">
        <title>Phylogenetic diversity of female urinary microbiome.</title>
        <authorList>
            <person name="Thomas-White K."/>
            <person name="Wolfe A.J."/>
        </authorList>
    </citation>
    <scope>NUCLEOTIDE SEQUENCE [LARGE SCALE GENOMIC DNA]</scope>
    <source>
        <strain evidence="1 2">UMB0733</strain>
    </source>
</reference>
<comment type="caution">
    <text evidence="1">The sequence shown here is derived from an EMBL/GenBank/DDBJ whole genome shotgun (WGS) entry which is preliminary data.</text>
</comment>
<name>A0A2I1YHS4_STRMC</name>
<sequence length="78" mass="8839">MNLLKFLKRQVDFLTNCPITFCHDDTLLLTFPSSGLAPIPYLIRGLPKSLKSSLFGFCELRYCVHNIPKILSPADQNL</sequence>
<evidence type="ECO:0000313" key="1">
    <source>
        <dbReference type="EMBL" id="PLA54454.1"/>
    </source>
</evidence>
<proteinExistence type="predicted"/>
<accession>A0A2I1YHS4</accession>
<dbReference type="Proteomes" id="UP000235073">
    <property type="component" value="Unassembled WGS sequence"/>
</dbReference>
<dbReference type="AlphaFoldDB" id="A0A2I1YHS4"/>